<keyword evidence="6" id="KW-0378">Hydrolase</keyword>
<feature type="binding site" evidence="11">
    <location>
        <position position="335"/>
    </location>
    <ligand>
        <name>Mg(2+)</name>
        <dbReference type="ChEBI" id="CHEBI:18420"/>
        <label>1</label>
    </ligand>
</feature>
<dbReference type="InterPro" id="IPR020847">
    <property type="entry name" value="AP_endonuclease_F1_BS"/>
</dbReference>
<evidence type="ECO:0000256" key="8">
    <source>
        <dbReference type="ARBA" id="ARBA00022842"/>
    </source>
</evidence>
<organism evidence="16 17">
    <name type="scientific">Penicillium cf. griseofulvum</name>
    <dbReference type="NCBI Taxonomy" id="2972120"/>
    <lineage>
        <taxon>Eukaryota</taxon>
        <taxon>Fungi</taxon>
        <taxon>Dikarya</taxon>
        <taxon>Ascomycota</taxon>
        <taxon>Pezizomycotina</taxon>
        <taxon>Eurotiomycetes</taxon>
        <taxon>Eurotiomycetidae</taxon>
        <taxon>Eurotiales</taxon>
        <taxon>Aspergillaceae</taxon>
        <taxon>Penicillium</taxon>
    </lineage>
</organism>
<protein>
    <recommendedName>
        <fullName evidence="3">DNA-(apurinic or apyrimidinic site) endonuclease 2</fullName>
    </recommendedName>
</protein>
<gene>
    <name evidence="16" type="ORF">N7472_000507</name>
</gene>
<name>A0A9W9N0B4_9EURO</name>
<keyword evidence="4 11" id="KW-0479">Metal-binding</keyword>
<keyword evidence="11" id="KW-0464">Manganese</keyword>
<feature type="binding site" evidence="11">
    <location>
        <position position="9"/>
    </location>
    <ligand>
        <name>Mg(2+)</name>
        <dbReference type="ChEBI" id="CHEBI:18420"/>
        <label>1</label>
    </ligand>
</feature>
<evidence type="ECO:0000256" key="12">
    <source>
        <dbReference type="PIRSR" id="PIRSR604808-3"/>
    </source>
</evidence>
<dbReference type="GO" id="GO:0003677">
    <property type="term" value="F:DNA binding"/>
    <property type="evidence" value="ECO:0007669"/>
    <property type="project" value="InterPro"/>
</dbReference>
<evidence type="ECO:0000256" key="5">
    <source>
        <dbReference type="ARBA" id="ARBA00022771"/>
    </source>
</evidence>
<evidence type="ECO:0000313" key="17">
    <source>
        <dbReference type="Proteomes" id="UP001150879"/>
    </source>
</evidence>
<keyword evidence="8 11" id="KW-0460">Magnesium</keyword>
<keyword evidence="7" id="KW-0862">Zinc</keyword>
<evidence type="ECO:0000313" key="16">
    <source>
        <dbReference type="EMBL" id="KAJ5210368.1"/>
    </source>
</evidence>
<dbReference type="AlphaFoldDB" id="A0A9W9N0B4"/>
<dbReference type="InterPro" id="IPR010666">
    <property type="entry name" value="Znf_GRF"/>
</dbReference>
<evidence type="ECO:0000256" key="1">
    <source>
        <dbReference type="ARBA" id="ARBA00001936"/>
    </source>
</evidence>
<feature type="site" description="Interaction with DNA substrate" evidence="12">
    <location>
        <position position="336"/>
    </location>
</feature>
<dbReference type="PROSITE" id="PS00728">
    <property type="entry name" value="AP_NUCLEASE_F1_3"/>
    <property type="match status" value="1"/>
</dbReference>
<dbReference type="PROSITE" id="PS00726">
    <property type="entry name" value="AP_NUCLEASE_F1_1"/>
    <property type="match status" value="1"/>
</dbReference>
<evidence type="ECO:0000256" key="2">
    <source>
        <dbReference type="ARBA" id="ARBA00007092"/>
    </source>
</evidence>
<comment type="cofactor">
    <cofactor evidence="1">
        <name>Mn(2+)</name>
        <dbReference type="ChEBI" id="CHEBI:29035"/>
    </cofactor>
</comment>
<feature type="binding site" evidence="11">
    <location>
        <position position="44"/>
    </location>
    <ligand>
        <name>Mg(2+)</name>
        <dbReference type="ChEBI" id="CHEBI:18420"/>
        <label>1</label>
    </ligand>
</feature>
<dbReference type="EMBL" id="JAPQKP010000001">
    <property type="protein sequence ID" value="KAJ5210368.1"/>
    <property type="molecule type" value="Genomic_DNA"/>
</dbReference>
<evidence type="ECO:0000259" key="15">
    <source>
        <dbReference type="PROSITE" id="PS51999"/>
    </source>
</evidence>
<dbReference type="GO" id="GO:0008081">
    <property type="term" value="F:phosphoric diester hydrolase activity"/>
    <property type="evidence" value="ECO:0007669"/>
    <property type="project" value="TreeGrafter"/>
</dbReference>
<reference evidence="16" key="2">
    <citation type="journal article" date="2023" name="IMA Fungus">
        <title>Comparative genomic study of the Penicillium genus elucidates a diverse pangenome and 15 lateral gene transfer events.</title>
        <authorList>
            <person name="Petersen C."/>
            <person name="Sorensen T."/>
            <person name="Nielsen M.R."/>
            <person name="Sondergaard T.E."/>
            <person name="Sorensen J.L."/>
            <person name="Fitzpatrick D.A."/>
            <person name="Frisvad J.C."/>
            <person name="Nielsen K.L."/>
        </authorList>
    </citation>
    <scope>NUCLEOTIDE SEQUENCE</scope>
    <source>
        <strain evidence="16">IBT 16849</strain>
    </source>
</reference>
<dbReference type="GO" id="GO:0003906">
    <property type="term" value="F:DNA-(apurinic or apyrimidinic site) endonuclease activity"/>
    <property type="evidence" value="ECO:0007669"/>
    <property type="project" value="TreeGrafter"/>
</dbReference>
<evidence type="ECO:0000256" key="7">
    <source>
        <dbReference type="ARBA" id="ARBA00022833"/>
    </source>
</evidence>
<dbReference type="GO" id="GO:0008270">
    <property type="term" value="F:zinc ion binding"/>
    <property type="evidence" value="ECO:0007669"/>
    <property type="project" value="UniProtKB-KW"/>
</dbReference>
<feature type="compositionally biased region" description="Polar residues" evidence="14">
    <location>
        <begin position="450"/>
        <end position="474"/>
    </location>
</feature>
<feature type="binding site" evidence="11">
    <location>
        <position position="336"/>
    </location>
    <ligand>
        <name>Mg(2+)</name>
        <dbReference type="ChEBI" id="CHEBI:18420"/>
        <label>1</label>
    </ligand>
</feature>
<sequence length="659" mass="72999">MGFRITTWNVNGIRNPFSYEPWRGTRTFKSMFDILEADIVVLQETKIQRKDLRDDMVLVPGWDCYFSLPRVKKGYSGVVIYTRNATCSPIRAEEGITGVLCPPKSSISFHSLPEEQQIGGYPTSDQLYRAATNPETPGSEAEQEEASSVPDTRIDAPTLDSEGRCVILEFPAFVLIGVYCPAYRDESRDNFRMDFLNALDSRIRNLTAMGKKVVVTGDINISKQGIDAAHGIEAIRKGTMTQDEFVSGPSRRLLNHLISDGVVIGERDKGREKPVLFDVCRSFHPDRTGMYTCWDQKLNARPGNYGSRIDYILCSLDMQNWFSDSNIQEGLMGSDHCPVYAVIKESVDQPGGEVNIRDILNPPGMFHCGKRRREYSNECALPASGRLLPEFDVDKRRSIKEMFARKPTSIPSNSVGLAATPANIPTTQTTRSTVMHTAFGSTDSAKKVSAPTTGGNQHPQTVSRKRSQPLQTTFAKRPKSAISTSSGVSAAGQKTLMGFFKPNSANVYGATRPPIALPGSSTPPLNQKPSELLQEKGEAPRANLQPSVPQEDTIIKEADTSTQWLTASKFTDDTIIDPIVSKEDWSRLFTKKSSPTCDGHQEPCISLTTKKPGMNRGRSFWICPRPLGPSGEKERGTQWRCPTFIWASDWNSPAATHEQ</sequence>
<keyword evidence="5 13" id="KW-0863">Zinc-finger</keyword>
<keyword evidence="9" id="KW-0539">Nucleus</keyword>
<dbReference type="FunFam" id="3.60.10.10:FF:000079">
    <property type="entry name" value="DNA-(apurinic or apyrimidinic site) lyase"/>
    <property type="match status" value="1"/>
</dbReference>
<accession>A0A9W9N0B4</accession>
<dbReference type="PROSITE" id="PS51435">
    <property type="entry name" value="AP_NUCLEASE_F1_4"/>
    <property type="match status" value="1"/>
</dbReference>
<dbReference type="PANTHER" id="PTHR22748">
    <property type="entry name" value="AP ENDONUCLEASE"/>
    <property type="match status" value="1"/>
</dbReference>
<evidence type="ECO:0000256" key="6">
    <source>
        <dbReference type="ARBA" id="ARBA00022801"/>
    </source>
</evidence>
<dbReference type="InterPro" id="IPR005135">
    <property type="entry name" value="Endo/exonuclease/phosphatase"/>
</dbReference>
<dbReference type="GO" id="GO:0008311">
    <property type="term" value="F:double-stranded DNA 3'-5' DNA exonuclease activity"/>
    <property type="evidence" value="ECO:0007669"/>
    <property type="project" value="TreeGrafter"/>
</dbReference>
<dbReference type="PROSITE" id="PS51999">
    <property type="entry name" value="ZF_GRF"/>
    <property type="match status" value="1"/>
</dbReference>
<dbReference type="InterPro" id="IPR036691">
    <property type="entry name" value="Endo/exonu/phosph_ase_sf"/>
</dbReference>
<keyword evidence="16" id="KW-0540">Nuclease</keyword>
<dbReference type="SUPFAM" id="SSF56219">
    <property type="entry name" value="DNase I-like"/>
    <property type="match status" value="1"/>
</dbReference>
<feature type="region of interest" description="Disordered" evidence="14">
    <location>
        <begin position="441"/>
        <end position="488"/>
    </location>
</feature>
<feature type="active site" description="Proton acceptor" evidence="10">
    <location>
        <position position="336"/>
    </location>
</feature>
<keyword evidence="17" id="KW-1185">Reference proteome</keyword>
<dbReference type="CDD" id="cd09088">
    <property type="entry name" value="Ape2-like_AP-endo"/>
    <property type="match status" value="1"/>
</dbReference>
<dbReference type="Gene3D" id="3.60.10.10">
    <property type="entry name" value="Endonuclease/exonuclease/phosphatase"/>
    <property type="match status" value="1"/>
</dbReference>
<dbReference type="InterPro" id="IPR020848">
    <property type="entry name" value="AP_endonuclease_F1_CS"/>
</dbReference>
<evidence type="ECO:0000256" key="9">
    <source>
        <dbReference type="ARBA" id="ARBA00023242"/>
    </source>
</evidence>
<feature type="site" description="Important for catalytic activity" evidence="12">
    <location>
        <position position="310"/>
    </location>
</feature>
<comment type="cofactor">
    <cofactor evidence="11">
        <name>Mg(2+)</name>
        <dbReference type="ChEBI" id="CHEBI:18420"/>
    </cofactor>
    <cofactor evidence="11">
        <name>Mn(2+)</name>
        <dbReference type="ChEBI" id="CHEBI:29035"/>
    </cofactor>
    <text evidence="11">Probably binds two magnesium or manganese ions per subunit.</text>
</comment>
<dbReference type="OrthoDB" id="391817at2759"/>
<feature type="region of interest" description="Disordered" evidence="14">
    <location>
        <begin position="127"/>
        <end position="155"/>
    </location>
</feature>
<dbReference type="Proteomes" id="UP001150879">
    <property type="component" value="Unassembled WGS sequence"/>
</dbReference>
<reference evidence="16" key="1">
    <citation type="submission" date="2022-11" db="EMBL/GenBank/DDBJ databases">
        <authorList>
            <person name="Petersen C."/>
        </authorList>
    </citation>
    <scope>NUCLEOTIDE SEQUENCE</scope>
    <source>
        <strain evidence="16">IBT 16849</strain>
    </source>
</reference>
<dbReference type="InterPro" id="IPR004808">
    <property type="entry name" value="AP_endonuc_1"/>
</dbReference>
<dbReference type="Pfam" id="PF03372">
    <property type="entry name" value="Exo_endo_phos"/>
    <property type="match status" value="1"/>
</dbReference>
<comment type="caution">
    <text evidence="16">The sequence shown here is derived from an EMBL/GenBank/DDBJ whole genome shotgun (WGS) entry which is preliminary data.</text>
</comment>
<proteinExistence type="inferred from homology"/>
<evidence type="ECO:0000256" key="4">
    <source>
        <dbReference type="ARBA" id="ARBA00022723"/>
    </source>
</evidence>
<feature type="active site" evidence="10">
    <location>
        <position position="179"/>
    </location>
</feature>
<feature type="binding site" evidence="11">
    <location>
        <position position="220"/>
    </location>
    <ligand>
        <name>Mg(2+)</name>
        <dbReference type="ChEBI" id="CHEBI:18420"/>
        <label>1</label>
    </ligand>
</feature>
<dbReference type="PANTHER" id="PTHR22748:SF4">
    <property type="entry name" value="DNA-(APURINIC OR APYRIMIDINIC SITE) ENDONUCLEASE 2"/>
    <property type="match status" value="1"/>
</dbReference>
<keyword evidence="16" id="KW-0255">Endonuclease</keyword>
<dbReference type="GO" id="GO:0006284">
    <property type="term" value="P:base-excision repair"/>
    <property type="evidence" value="ECO:0007669"/>
    <property type="project" value="TreeGrafter"/>
</dbReference>
<feature type="site" description="Transition state stabilizer" evidence="12">
    <location>
        <position position="220"/>
    </location>
</feature>
<feature type="active site" description="Proton donor/acceptor" evidence="10">
    <location>
        <position position="218"/>
    </location>
</feature>
<evidence type="ECO:0000256" key="3">
    <source>
        <dbReference type="ARBA" id="ARBA00013541"/>
    </source>
</evidence>
<evidence type="ECO:0000256" key="10">
    <source>
        <dbReference type="PIRSR" id="PIRSR604808-1"/>
    </source>
</evidence>
<comment type="similarity">
    <text evidence="2">Belongs to the DNA repair enzymes AP/ExoA family.</text>
</comment>
<feature type="binding site" evidence="11">
    <location>
        <position position="218"/>
    </location>
    <ligand>
        <name>Mg(2+)</name>
        <dbReference type="ChEBI" id="CHEBI:18420"/>
        <label>1</label>
    </ligand>
</feature>
<evidence type="ECO:0000256" key="11">
    <source>
        <dbReference type="PIRSR" id="PIRSR604808-2"/>
    </source>
</evidence>
<evidence type="ECO:0000256" key="13">
    <source>
        <dbReference type="PROSITE-ProRule" id="PRU01343"/>
    </source>
</evidence>
<dbReference type="GO" id="GO:0005634">
    <property type="term" value="C:nucleus"/>
    <property type="evidence" value="ECO:0007669"/>
    <property type="project" value="TreeGrafter"/>
</dbReference>
<evidence type="ECO:0000256" key="14">
    <source>
        <dbReference type="SAM" id="MobiDB-lite"/>
    </source>
</evidence>
<feature type="domain" description="GRF-type" evidence="15">
    <location>
        <begin position="597"/>
        <end position="650"/>
    </location>
</feature>